<keyword evidence="1" id="KW-0472">Membrane</keyword>
<accession>J3LYM8</accession>
<keyword evidence="3" id="KW-1185">Reference proteome</keyword>
<dbReference type="HOGENOM" id="CLU_2779911_0_0_1"/>
<proteinExistence type="predicted"/>
<evidence type="ECO:0000313" key="3">
    <source>
        <dbReference type="Proteomes" id="UP000006038"/>
    </source>
</evidence>
<dbReference type="EnsemblPlants" id="OB04G22530.1">
    <property type="protein sequence ID" value="OB04G22530.1"/>
    <property type="gene ID" value="OB04G22530"/>
</dbReference>
<feature type="transmembrane region" description="Helical" evidence="1">
    <location>
        <begin position="12"/>
        <end position="37"/>
    </location>
</feature>
<evidence type="ECO:0000313" key="2">
    <source>
        <dbReference type="EnsemblPlants" id="OB04G22530.1"/>
    </source>
</evidence>
<reference evidence="2" key="1">
    <citation type="journal article" date="2013" name="Nat. Commun.">
        <title>Whole-genome sequencing of Oryza brachyantha reveals mechanisms underlying Oryza genome evolution.</title>
        <authorList>
            <person name="Chen J."/>
            <person name="Huang Q."/>
            <person name="Gao D."/>
            <person name="Wang J."/>
            <person name="Lang Y."/>
            <person name="Liu T."/>
            <person name="Li B."/>
            <person name="Bai Z."/>
            <person name="Luis Goicoechea J."/>
            <person name="Liang C."/>
            <person name="Chen C."/>
            <person name="Zhang W."/>
            <person name="Sun S."/>
            <person name="Liao Y."/>
            <person name="Zhang X."/>
            <person name="Yang L."/>
            <person name="Song C."/>
            <person name="Wang M."/>
            <person name="Shi J."/>
            <person name="Liu G."/>
            <person name="Liu J."/>
            <person name="Zhou H."/>
            <person name="Zhou W."/>
            <person name="Yu Q."/>
            <person name="An N."/>
            <person name="Chen Y."/>
            <person name="Cai Q."/>
            <person name="Wang B."/>
            <person name="Liu B."/>
            <person name="Min J."/>
            <person name="Huang Y."/>
            <person name="Wu H."/>
            <person name="Li Z."/>
            <person name="Zhang Y."/>
            <person name="Yin Y."/>
            <person name="Song W."/>
            <person name="Jiang J."/>
            <person name="Jackson S.A."/>
            <person name="Wing R.A."/>
            <person name="Wang J."/>
            <person name="Chen M."/>
        </authorList>
    </citation>
    <scope>NUCLEOTIDE SEQUENCE [LARGE SCALE GENOMIC DNA]</scope>
    <source>
        <strain evidence="2">cv. IRGC 101232</strain>
    </source>
</reference>
<protein>
    <submittedName>
        <fullName evidence="2">Uncharacterized protein</fullName>
    </submittedName>
</protein>
<sequence length="69" mass="7903">MWNQVLFHRSSFLVVPLQLSYILNGFFCGQVHGLFVVERSLSQVQQIQLPHSLSLCDALLEMDSFSFNS</sequence>
<dbReference type="AlphaFoldDB" id="J3LYM8"/>
<name>J3LYM8_ORYBR</name>
<keyword evidence="1" id="KW-1133">Transmembrane helix</keyword>
<organism evidence="2">
    <name type="scientific">Oryza brachyantha</name>
    <name type="common">malo sina</name>
    <dbReference type="NCBI Taxonomy" id="4533"/>
    <lineage>
        <taxon>Eukaryota</taxon>
        <taxon>Viridiplantae</taxon>
        <taxon>Streptophyta</taxon>
        <taxon>Embryophyta</taxon>
        <taxon>Tracheophyta</taxon>
        <taxon>Spermatophyta</taxon>
        <taxon>Magnoliopsida</taxon>
        <taxon>Liliopsida</taxon>
        <taxon>Poales</taxon>
        <taxon>Poaceae</taxon>
        <taxon>BOP clade</taxon>
        <taxon>Oryzoideae</taxon>
        <taxon>Oryzeae</taxon>
        <taxon>Oryzinae</taxon>
        <taxon>Oryza</taxon>
    </lineage>
</organism>
<keyword evidence="1" id="KW-0812">Transmembrane</keyword>
<evidence type="ECO:0000256" key="1">
    <source>
        <dbReference type="SAM" id="Phobius"/>
    </source>
</evidence>
<dbReference type="Proteomes" id="UP000006038">
    <property type="component" value="Chromosome 4"/>
</dbReference>
<dbReference type="Gramene" id="OB04G22530.1">
    <property type="protein sequence ID" value="OB04G22530.1"/>
    <property type="gene ID" value="OB04G22530"/>
</dbReference>
<reference evidence="2" key="2">
    <citation type="submission" date="2013-04" db="UniProtKB">
        <authorList>
            <consortium name="EnsemblPlants"/>
        </authorList>
    </citation>
    <scope>IDENTIFICATION</scope>
</reference>